<protein>
    <submittedName>
        <fullName evidence="2">Uncharacterized protein</fullName>
    </submittedName>
</protein>
<dbReference type="OrthoDB" id="8062037at2759"/>
<accession>A0A1Q9F6Z1</accession>
<organism evidence="2 3">
    <name type="scientific">Symbiodinium microadriaticum</name>
    <name type="common">Dinoflagellate</name>
    <name type="synonym">Zooxanthella microadriatica</name>
    <dbReference type="NCBI Taxonomy" id="2951"/>
    <lineage>
        <taxon>Eukaryota</taxon>
        <taxon>Sar</taxon>
        <taxon>Alveolata</taxon>
        <taxon>Dinophyceae</taxon>
        <taxon>Suessiales</taxon>
        <taxon>Symbiodiniaceae</taxon>
        <taxon>Symbiodinium</taxon>
    </lineage>
</organism>
<evidence type="ECO:0000256" key="1">
    <source>
        <dbReference type="SAM" id="SignalP"/>
    </source>
</evidence>
<keyword evidence="1" id="KW-0732">Signal</keyword>
<dbReference type="EMBL" id="LSRX01000003">
    <property type="protein sequence ID" value="OLQ15427.1"/>
    <property type="molecule type" value="Genomic_DNA"/>
</dbReference>
<gene>
    <name evidence="2" type="ORF">AK812_SmicGene288</name>
</gene>
<dbReference type="AlphaFoldDB" id="A0A1Q9F6Z1"/>
<feature type="signal peptide" evidence="1">
    <location>
        <begin position="1"/>
        <end position="22"/>
    </location>
</feature>
<name>A0A1Q9F6Z1_SYMMI</name>
<feature type="chain" id="PRO_5012389918" evidence="1">
    <location>
        <begin position="23"/>
        <end position="94"/>
    </location>
</feature>
<proteinExistence type="predicted"/>
<dbReference type="Proteomes" id="UP000186817">
    <property type="component" value="Unassembled WGS sequence"/>
</dbReference>
<reference evidence="2 3" key="1">
    <citation type="submission" date="2016-02" db="EMBL/GenBank/DDBJ databases">
        <title>Genome analysis of coral dinoflagellate symbionts highlights evolutionary adaptations to a symbiotic lifestyle.</title>
        <authorList>
            <person name="Aranda M."/>
            <person name="Li Y."/>
            <person name="Liew Y.J."/>
            <person name="Baumgarten S."/>
            <person name="Simakov O."/>
            <person name="Wilson M."/>
            <person name="Piel J."/>
            <person name="Ashoor H."/>
            <person name="Bougouffa S."/>
            <person name="Bajic V.B."/>
            <person name="Ryu T."/>
            <person name="Ravasi T."/>
            <person name="Bayer T."/>
            <person name="Micklem G."/>
            <person name="Kim H."/>
            <person name="Bhak J."/>
            <person name="Lajeunesse T.C."/>
            <person name="Voolstra C.R."/>
        </authorList>
    </citation>
    <scope>NUCLEOTIDE SEQUENCE [LARGE SCALE GENOMIC DNA]</scope>
    <source>
        <strain evidence="2 3">CCMP2467</strain>
    </source>
</reference>
<sequence length="94" mass="10435">MVFCIFLTTPLAFLLLFEGTASFIEASDVQCSANDRLLILCCMLLQLCWPVCMPQFNLMLFAWVLSAVPVVHKVEELFFLSDGAKSSEDVPQAG</sequence>
<evidence type="ECO:0000313" key="3">
    <source>
        <dbReference type="Proteomes" id="UP000186817"/>
    </source>
</evidence>
<evidence type="ECO:0000313" key="2">
    <source>
        <dbReference type="EMBL" id="OLQ15427.1"/>
    </source>
</evidence>
<comment type="caution">
    <text evidence="2">The sequence shown here is derived from an EMBL/GenBank/DDBJ whole genome shotgun (WGS) entry which is preliminary data.</text>
</comment>
<keyword evidence="3" id="KW-1185">Reference proteome</keyword>